<sequence length="312" mass="32735">MTERFAILCPGQGGQHAAMFDLLRNDAHGAEILQSYGLEQQLGHPLDVLLQDDRLLFANRHAQPLVVAAGLAAWQALTLDSEIPAPHLVAGYSIGELTAYGVAGSMPATTVIDLAIARAGYMDACLRDEPQQGLMSVGGLPVEEAAAVLRQHNAYVAIQTGFDTLISGGRNADLLAAGHQCETLGARIGMLPVGIASHTPLMASASMPFSGALNAIAFGSPAISVLAGISAQEVHDPDTARHSLVQQLTTTIQWSACMDACAERGITVALELGPGSALSRMLRDQHPGIECRSLSDFRSLAGASKWLQSRLG</sequence>
<dbReference type="Pfam" id="PF00698">
    <property type="entry name" value="Acyl_transf_1"/>
    <property type="match status" value="1"/>
</dbReference>
<reference evidence="2 3" key="1">
    <citation type="journal article" date="2024" name="Chem. Sci.">
        <title>Discovery of megapolipeptins by genome mining of a Burkholderiales bacteria collection.</title>
        <authorList>
            <person name="Paulo B.S."/>
            <person name="Recchia M.J.J."/>
            <person name="Lee S."/>
            <person name="Fergusson C.H."/>
            <person name="Romanowski S.B."/>
            <person name="Hernandez A."/>
            <person name="Krull N."/>
            <person name="Liu D.Y."/>
            <person name="Cavanagh H."/>
            <person name="Bos A."/>
            <person name="Gray C.A."/>
            <person name="Murphy B.T."/>
            <person name="Linington R.G."/>
            <person name="Eustaquio A.S."/>
        </authorList>
    </citation>
    <scope>NUCLEOTIDE SEQUENCE [LARGE SCALE GENOMIC DNA]</scope>
    <source>
        <strain evidence="2 3">RL21-008-BIB-B</strain>
    </source>
</reference>
<dbReference type="RefSeq" id="WP_408168809.1">
    <property type="nucleotide sequence ID" value="NZ_JAQQFR010000009.1"/>
</dbReference>
<dbReference type="EMBL" id="JAQQFR010000009">
    <property type="protein sequence ID" value="MFL9879713.1"/>
    <property type="molecule type" value="Genomic_DNA"/>
</dbReference>
<evidence type="ECO:0000259" key="1">
    <source>
        <dbReference type="SMART" id="SM00827"/>
    </source>
</evidence>
<dbReference type="PANTHER" id="PTHR42681">
    <property type="entry name" value="MALONYL-COA-ACYL CARRIER PROTEIN TRANSACYLASE, MITOCHONDRIAL"/>
    <property type="match status" value="1"/>
</dbReference>
<protein>
    <submittedName>
        <fullName evidence="2">Acyltransferase domain-containing protein</fullName>
    </submittedName>
</protein>
<evidence type="ECO:0000313" key="3">
    <source>
        <dbReference type="Proteomes" id="UP001629214"/>
    </source>
</evidence>
<organism evidence="2 3">
    <name type="scientific">Herbaspirillum rhizosphaerae</name>
    <dbReference type="NCBI Taxonomy" id="346179"/>
    <lineage>
        <taxon>Bacteria</taxon>
        <taxon>Pseudomonadati</taxon>
        <taxon>Pseudomonadota</taxon>
        <taxon>Betaproteobacteria</taxon>
        <taxon>Burkholderiales</taxon>
        <taxon>Oxalobacteraceae</taxon>
        <taxon>Herbaspirillum</taxon>
    </lineage>
</organism>
<dbReference type="Gene3D" id="3.40.366.10">
    <property type="entry name" value="Malonyl-Coenzyme A Acyl Carrier Protein, domain 2"/>
    <property type="match status" value="1"/>
</dbReference>
<dbReference type="InterPro" id="IPR001227">
    <property type="entry name" value="Ac_transferase_dom_sf"/>
</dbReference>
<comment type="caution">
    <text evidence="2">The sequence shown here is derived from an EMBL/GenBank/DDBJ whole genome shotgun (WGS) entry which is preliminary data.</text>
</comment>
<evidence type="ECO:0000313" key="2">
    <source>
        <dbReference type="EMBL" id="MFL9879713.1"/>
    </source>
</evidence>
<keyword evidence="3" id="KW-1185">Reference proteome</keyword>
<proteinExistence type="predicted"/>
<gene>
    <name evidence="2" type="ORF">PQR63_15035</name>
</gene>
<dbReference type="SUPFAM" id="SSF52151">
    <property type="entry name" value="FabD/lysophospholipase-like"/>
    <property type="match status" value="1"/>
</dbReference>
<keyword evidence="2" id="KW-0808">Transferase</keyword>
<dbReference type="PANTHER" id="PTHR42681:SF6">
    <property type="entry name" value="BLL0263 PROTEIN"/>
    <property type="match status" value="1"/>
</dbReference>
<dbReference type="SMART" id="SM00827">
    <property type="entry name" value="PKS_AT"/>
    <property type="match status" value="1"/>
</dbReference>
<name>A0ABW8Z9Z3_9BURK</name>
<feature type="domain" description="Malonyl-CoA:ACP transacylase (MAT)" evidence="1">
    <location>
        <begin position="8"/>
        <end position="306"/>
    </location>
</feature>
<dbReference type="Proteomes" id="UP001629214">
    <property type="component" value="Unassembled WGS sequence"/>
</dbReference>
<dbReference type="InterPro" id="IPR016035">
    <property type="entry name" value="Acyl_Trfase/lysoPLipase"/>
</dbReference>
<dbReference type="Gene3D" id="3.30.70.250">
    <property type="entry name" value="Malonyl-CoA ACP transacylase, ACP-binding"/>
    <property type="match status" value="1"/>
</dbReference>
<accession>A0ABW8Z9Z3</accession>
<dbReference type="InterPro" id="IPR014043">
    <property type="entry name" value="Acyl_transferase_dom"/>
</dbReference>
<dbReference type="GO" id="GO:0016746">
    <property type="term" value="F:acyltransferase activity"/>
    <property type="evidence" value="ECO:0007669"/>
    <property type="project" value="UniProtKB-KW"/>
</dbReference>
<dbReference type="InterPro" id="IPR050858">
    <property type="entry name" value="Mal-CoA-ACP_Trans/PKS_FabD"/>
</dbReference>
<keyword evidence="2" id="KW-0012">Acyltransferase</keyword>